<keyword evidence="1" id="KW-0812">Transmembrane</keyword>
<gene>
    <name evidence="2" type="ORF">PMAYCL1PPCAC_15647</name>
</gene>
<sequence>VQVVYMLHNIHFTLLYVPFFYIKVGGGYCIGPVCEPHYVSFNTNLVIIIILAVNLTGLFNLLLFYRHQNLLLNSSRLKLSNFVLNGKNAICSVTTHNTAMSLCILAPLNIIPYCQMFAQYRVTDIEANRTMQLASCIFISKSRNYGVISILDATISAYIIGITWLLYMTFAISFTIHICKIMNDYANMR</sequence>
<feature type="transmembrane region" description="Helical" evidence="1">
    <location>
        <begin position="45"/>
        <end position="65"/>
    </location>
</feature>
<accession>A0AAN5CJ91</accession>
<feature type="non-terminal residue" evidence="2">
    <location>
        <position position="189"/>
    </location>
</feature>
<proteinExistence type="predicted"/>
<feature type="transmembrane region" description="Helical" evidence="1">
    <location>
        <begin position="12"/>
        <end position="33"/>
    </location>
</feature>
<organism evidence="2 3">
    <name type="scientific">Pristionchus mayeri</name>
    <dbReference type="NCBI Taxonomy" id="1317129"/>
    <lineage>
        <taxon>Eukaryota</taxon>
        <taxon>Metazoa</taxon>
        <taxon>Ecdysozoa</taxon>
        <taxon>Nematoda</taxon>
        <taxon>Chromadorea</taxon>
        <taxon>Rhabditida</taxon>
        <taxon>Rhabditina</taxon>
        <taxon>Diplogasteromorpha</taxon>
        <taxon>Diplogasteroidea</taxon>
        <taxon>Neodiplogasteridae</taxon>
        <taxon>Pristionchus</taxon>
    </lineage>
</organism>
<dbReference type="PANTHER" id="PTHR45830">
    <property type="entry name" value="SERPENTINE RECEPTOR, CLASS I"/>
    <property type="match status" value="1"/>
</dbReference>
<evidence type="ECO:0000313" key="3">
    <source>
        <dbReference type="Proteomes" id="UP001328107"/>
    </source>
</evidence>
<feature type="transmembrane region" description="Helical" evidence="1">
    <location>
        <begin position="155"/>
        <end position="179"/>
    </location>
</feature>
<dbReference type="Proteomes" id="UP001328107">
    <property type="component" value="Unassembled WGS sequence"/>
</dbReference>
<dbReference type="AlphaFoldDB" id="A0AAN5CJ91"/>
<protein>
    <recommendedName>
        <fullName evidence="4">G protein-coupled receptor</fullName>
    </recommendedName>
</protein>
<keyword evidence="3" id="KW-1185">Reference proteome</keyword>
<keyword evidence="1" id="KW-1133">Transmembrane helix</keyword>
<evidence type="ECO:0000256" key="1">
    <source>
        <dbReference type="SAM" id="Phobius"/>
    </source>
</evidence>
<keyword evidence="1" id="KW-0472">Membrane</keyword>
<evidence type="ECO:0008006" key="4">
    <source>
        <dbReference type="Google" id="ProtNLM"/>
    </source>
</evidence>
<name>A0AAN5CJ91_9BILA</name>
<reference evidence="3" key="1">
    <citation type="submission" date="2022-10" db="EMBL/GenBank/DDBJ databases">
        <title>Genome assembly of Pristionchus species.</title>
        <authorList>
            <person name="Yoshida K."/>
            <person name="Sommer R.J."/>
        </authorList>
    </citation>
    <scope>NUCLEOTIDE SEQUENCE [LARGE SCALE GENOMIC DNA]</scope>
    <source>
        <strain evidence="3">RS5460</strain>
    </source>
</reference>
<comment type="caution">
    <text evidence="2">The sequence shown here is derived from an EMBL/GenBank/DDBJ whole genome shotgun (WGS) entry which is preliminary data.</text>
</comment>
<feature type="non-terminal residue" evidence="2">
    <location>
        <position position="1"/>
    </location>
</feature>
<evidence type="ECO:0000313" key="2">
    <source>
        <dbReference type="EMBL" id="GMR45452.1"/>
    </source>
</evidence>
<dbReference type="EMBL" id="BTRK01000004">
    <property type="protein sequence ID" value="GMR45452.1"/>
    <property type="molecule type" value="Genomic_DNA"/>
</dbReference>
<dbReference type="PANTHER" id="PTHR45830:SF15">
    <property type="entry name" value="SERPENTINE RECEPTOR, CLASS I"/>
    <property type="match status" value="1"/>
</dbReference>